<dbReference type="RefSeq" id="WP_075691234.1">
    <property type="nucleotide sequence ID" value="NZ_CP009248.1"/>
</dbReference>
<feature type="region of interest" description="Disordered" evidence="1">
    <location>
        <begin position="284"/>
        <end position="309"/>
    </location>
</feature>
<reference evidence="2 3" key="1">
    <citation type="submission" date="2014-08" db="EMBL/GenBank/DDBJ databases">
        <title>Complete genome sequence of Corynebacterium sphenisci CECT 5990(T) (=DSM 44792(T)), isolated from healthy wild penguins.</title>
        <authorList>
            <person name="Ruckert C."/>
            <person name="Albersmeier A."/>
            <person name="Winkler A."/>
            <person name="Kalinowski J."/>
        </authorList>
    </citation>
    <scope>NUCLEOTIDE SEQUENCE [LARGE SCALE GENOMIC DNA]</scope>
    <source>
        <strain evidence="2 3">DSM 44792</strain>
    </source>
</reference>
<name>A0A1L7CW39_9CORY</name>
<feature type="compositionally biased region" description="Pro residues" evidence="1">
    <location>
        <begin position="188"/>
        <end position="212"/>
    </location>
</feature>
<evidence type="ECO:0000256" key="1">
    <source>
        <dbReference type="SAM" id="MobiDB-lite"/>
    </source>
</evidence>
<keyword evidence="3" id="KW-1185">Reference proteome</keyword>
<dbReference type="AlphaFoldDB" id="A0A1L7CW39"/>
<sequence length="445" mass="44773">MTGGAGGPVLHCWGPEAGPPEGDAARIAAFLAGHGAPELVIVPSYWGARRRELLARRLLDAGADPRLCPLAEALTGLEPPLSPRSVLVEVERDRLCLVELDYPGRGGDCRLLHRDGAVVDVVLDAVGVDVSRPGAGPAEADAAGESALEFIIAAEPGHRLVEDLRRRGAVTFTVPVPLLAEGARRTGPTPPPGEAPEPAGPGVPGEPAPADPGDPGAVAEADPGEAADPGDELGIARLRARVRRGRAVGRSRRAALARVVPPALAGLAAAALIAAAVALAPEATPPQPDARAPAGTAAPARPAPPAAEPAPVRLAGAGVAVTLPAGWREVPGAVPGLLVAHDGGPMRILLTAGGVAADLDPAGLAEALRARAAADPALGRVRLDGAGPAARVVLEERPGDGTVVLWRHRLVDGVQLSVGCQFRGGTVPQIRPVCEAAVSGAEPAP</sequence>
<gene>
    <name evidence="2" type="ORF">CSPHI_01840</name>
</gene>
<dbReference type="Proteomes" id="UP000185469">
    <property type="component" value="Chromosome"/>
</dbReference>
<accession>A0A1L7CW39</accession>
<dbReference type="KEGG" id="csph:CSPHI_01840"/>
<dbReference type="InterPro" id="IPR023840">
    <property type="entry name" value="T7SS_Rv3446c"/>
</dbReference>
<feature type="region of interest" description="Disordered" evidence="1">
    <location>
        <begin position="180"/>
        <end position="233"/>
    </location>
</feature>
<dbReference type="NCBIfam" id="TIGR03931">
    <property type="entry name" value="T7SS_Rv3446c"/>
    <property type="match status" value="1"/>
</dbReference>
<feature type="compositionally biased region" description="Acidic residues" evidence="1">
    <location>
        <begin position="222"/>
        <end position="231"/>
    </location>
</feature>
<organism evidence="2 3">
    <name type="scientific">Corynebacterium sphenisci DSM 44792</name>
    <dbReference type="NCBI Taxonomy" id="1437874"/>
    <lineage>
        <taxon>Bacteria</taxon>
        <taxon>Bacillati</taxon>
        <taxon>Actinomycetota</taxon>
        <taxon>Actinomycetes</taxon>
        <taxon>Mycobacteriales</taxon>
        <taxon>Corynebacteriaceae</taxon>
        <taxon>Corynebacterium</taxon>
    </lineage>
</organism>
<dbReference type="EMBL" id="CP009248">
    <property type="protein sequence ID" value="APT90028.1"/>
    <property type="molecule type" value="Genomic_DNA"/>
</dbReference>
<dbReference type="OrthoDB" id="4412823at2"/>
<evidence type="ECO:0000313" key="2">
    <source>
        <dbReference type="EMBL" id="APT90028.1"/>
    </source>
</evidence>
<protein>
    <recommendedName>
        <fullName evidence="4">Type VII secretion-associated protein</fullName>
    </recommendedName>
</protein>
<evidence type="ECO:0000313" key="3">
    <source>
        <dbReference type="Proteomes" id="UP000185469"/>
    </source>
</evidence>
<feature type="compositionally biased region" description="Low complexity" evidence="1">
    <location>
        <begin position="289"/>
        <end position="300"/>
    </location>
</feature>
<dbReference type="STRING" id="1437874.CSPHI_01840"/>
<evidence type="ECO:0008006" key="4">
    <source>
        <dbReference type="Google" id="ProtNLM"/>
    </source>
</evidence>
<proteinExistence type="predicted"/>